<feature type="transmembrane region" description="Helical" evidence="1">
    <location>
        <begin position="358"/>
        <end position="376"/>
    </location>
</feature>
<keyword evidence="1" id="KW-0812">Transmembrane</keyword>
<feature type="transmembrane region" description="Helical" evidence="1">
    <location>
        <begin position="12"/>
        <end position="37"/>
    </location>
</feature>
<evidence type="ECO:0000256" key="1">
    <source>
        <dbReference type="SAM" id="Phobius"/>
    </source>
</evidence>
<organism evidence="2 3">
    <name type="scientific">Ectorhizobium quercum</name>
    <dbReference type="NCBI Taxonomy" id="2965071"/>
    <lineage>
        <taxon>Bacteria</taxon>
        <taxon>Pseudomonadati</taxon>
        <taxon>Pseudomonadota</taxon>
        <taxon>Alphaproteobacteria</taxon>
        <taxon>Hyphomicrobiales</taxon>
        <taxon>Rhizobiaceae</taxon>
        <taxon>Ectorhizobium</taxon>
    </lineage>
</organism>
<proteinExistence type="predicted"/>
<evidence type="ECO:0000313" key="3">
    <source>
        <dbReference type="Proteomes" id="UP001208771"/>
    </source>
</evidence>
<dbReference type="EMBL" id="JANFPI010000004">
    <property type="protein sequence ID" value="MCX8998131.1"/>
    <property type="molecule type" value="Genomic_DNA"/>
</dbReference>
<feature type="transmembrane region" description="Helical" evidence="1">
    <location>
        <begin position="58"/>
        <end position="77"/>
    </location>
</feature>
<evidence type="ECO:0008006" key="4">
    <source>
        <dbReference type="Google" id="ProtNLM"/>
    </source>
</evidence>
<dbReference type="RefSeq" id="WP_306411918.1">
    <property type="nucleotide sequence ID" value="NZ_JANFPI010000004.1"/>
</dbReference>
<sequence length="387" mass="42439">MLLLPKLTPHDYGFFAFTLVLVQFTFSITNATASTPLSVLLNQNPQGWEGDYHAIRKVNLILSLFSALIVLGSGFYFEIGVAASLLMAAFAWLSAVRWFNRSFEYARHLPRYAALSDVVYSVVLVAGSALLFFWSDVSILFTSLVLNAAALAALVYLVALTPKTKPAVSGGRLRDYLPIWRDQVRWSLVGVTTTEMTVNGHAYLVTFLAGPTAFAPLAIATLCWRPVATMLPSITLIERPVMARQLAEGKLKGARRTVRVFQVTVQAILLINILALVAAWYLFPQQIAGLPYDLTTALTAIGLWFIVIFVRTIRIPESTFIQAAKSFKELARTSMVAAPVSLGVAALLIIFFNPTISILGIIAGEIAMTTGILLLGRKIVRHYEKTA</sequence>
<keyword evidence="1" id="KW-1133">Transmembrane helix</keyword>
<dbReference type="Proteomes" id="UP001208771">
    <property type="component" value="Unassembled WGS sequence"/>
</dbReference>
<feature type="transmembrane region" description="Helical" evidence="1">
    <location>
        <begin position="83"/>
        <end position="100"/>
    </location>
</feature>
<accession>A0AAE3N1E2</accession>
<keyword evidence="1" id="KW-0472">Membrane</keyword>
<feature type="transmembrane region" description="Helical" evidence="1">
    <location>
        <begin position="139"/>
        <end position="159"/>
    </location>
</feature>
<protein>
    <recommendedName>
        <fullName evidence="4">Membrane protein involved in the export of O-antigen and teichoic acid</fullName>
    </recommendedName>
</protein>
<feature type="transmembrane region" description="Helical" evidence="1">
    <location>
        <begin position="112"/>
        <end position="133"/>
    </location>
</feature>
<feature type="transmembrane region" description="Helical" evidence="1">
    <location>
        <begin position="294"/>
        <end position="313"/>
    </location>
</feature>
<comment type="caution">
    <text evidence="2">The sequence shown here is derived from an EMBL/GenBank/DDBJ whole genome shotgun (WGS) entry which is preliminary data.</text>
</comment>
<reference evidence="2" key="1">
    <citation type="submission" date="2022-07" db="EMBL/GenBank/DDBJ databases">
        <title>Ectorhizobium quercum gen.nov., sp. nov.</title>
        <authorList>
            <person name="Ma T."/>
            <person name="Li Y."/>
        </authorList>
    </citation>
    <scope>NUCLEOTIDE SEQUENCE</scope>
    <source>
        <strain evidence="2">BDR2-2</strain>
    </source>
</reference>
<evidence type="ECO:0000313" key="2">
    <source>
        <dbReference type="EMBL" id="MCX8998131.1"/>
    </source>
</evidence>
<dbReference type="AlphaFoldDB" id="A0AAE3N1E2"/>
<gene>
    <name evidence="2" type="ORF">NOF55_13550</name>
</gene>
<name>A0AAE3N1E2_9HYPH</name>
<feature type="transmembrane region" description="Helical" evidence="1">
    <location>
        <begin position="260"/>
        <end position="282"/>
    </location>
</feature>
<keyword evidence="3" id="KW-1185">Reference proteome</keyword>
<feature type="transmembrane region" description="Helical" evidence="1">
    <location>
        <begin position="334"/>
        <end position="352"/>
    </location>
</feature>